<feature type="modified residue" description="4-aspartylphosphate" evidence="2">
    <location>
        <position position="57"/>
    </location>
</feature>
<accession>D1CBY9</accession>
<dbReference type="InterPro" id="IPR011006">
    <property type="entry name" value="CheY-like_superfamily"/>
</dbReference>
<dbReference type="Gene3D" id="3.40.50.2300">
    <property type="match status" value="1"/>
</dbReference>
<dbReference type="InterPro" id="IPR050595">
    <property type="entry name" value="Bact_response_regulator"/>
</dbReference>
<dbReference type="SUPFAM" id="SSF52172">
    <property type="entry name" value="CheY-like"/>
    <property type="match status" value="1"/>
</dbReference>
<dbReference type="eggNOG" id="COG0745">
    <property type="taxonomic scope" value="Bacteria"/>
</dbReference>
<protein>
    <submittedName>
        <fullName evidence="4">Response regulator receiver protein</fullName>
    </submittedName>
</protein>
<evidence type="ECO:0000313" key="4">
    <source>
        <dbReference type="EMBL" id="ACZ42304.1"/>
    </source>
</evidence>
<dbReference type="RefSeq" id="WP_012875339.1">
    <property type="nucleotide sequence ID" value="NC_013525.1"/>
</dbReference>
<feature type="domain" description="Response regulatory" evidence="3">
    <location>
        <begin position="8"/>
        <end position="122"/>
    </location>
</feature>
<evidence type="ECO:0000256" key="2">
    <source>
        <dbReference type="PROSITE-ProRule" id="PRU00169"/>
    </source>
</evidence>
<dbReference type="EMBL" id="CP001825">
    <property type="protein sequence ID" value="ACZ42304.1"/>
    <property type="molecule type" value="Genomic_DNA"/>
</dbReference>
<dbReference type="GO" id="GO:0000160">
    <property type="term" value="P:phosphorelay signal transduction system"/>
    <property type="evidence" value="ECO:0007669"/>
    <property type="project" value="InterPro"/>
</dbReference>
<dbReference type="PANTHER" id="PTHR44591">
    <property type="entry name" value="STRESS RESPONSE REGULATOR PROTEIN 1"/>
    <property type="match status" value="1"/>
</dbReference>
<evidence type="ECO:0000256" key="1">
    <source>
        <dbReference type="ARBA" id="ARBA00022553"/>
    </source>
</evidence>
<dbReference type="HOGENOM" id="CLU_000445_69_17_0"/>
<keyword evidence="5" id="KW-1185">Reference proteome</keyword>
<name>D1CBY9_THET1</name>
<dbReference type="PROSITE" id="PS50110">
    <property type="entry name" value="RESPONSE_REGULATORY"/>
    <property type="match status" value="1"/>
</dbReference>
<dbReference type="Pfam" id="PF00072">
    <property type="entry name" value="Response_reg"/>
    <property type="match status" value="1"/>
</dbReference>
<organism evidence="4 5">
    <name type="scientific">Thermobaculum terrenum (strain ATCC BAA-798 / CCMEE 7001 / YNP1)</name>
    <dbReference type="NCBI Taxonomy" id="525904"/>
    <lineage>
        <taxon>Bacteria</taxon>
        <taxon>Bacillati</taxon>
        <taxon>Chloroflexota</taxon>
        <taxon>Chloroflexia</taxon>
        <taxon>Candidatus Thermobaculales</taxon>
        <taxon>Candidatus Thermobaculaceae</taxon>
        <taxon>Thermobaculum</taxon>
    </lineage>
</organism>
<proteinExistence type="predicted"/>
<dbReference type="KEGG" id="ttr:Tter_1398"/>
<reference evidence="5" key="1">
    <citation type="journal article" date="2010" name="Stand. Genomic Sci.">
        <title>Complete genome sequence of 'Thermobaculum terrenum' type strain (YNP1).</title>
        <authorList>
            <person name="Kiss H."/>
            <person name="Cleland D."/>
            <person name="Lapidus A."/>
            <person name="Lucas S."/>
            <person name="Glavina Del Rio T."/>
            <person name="Nolan M."/>
            <person name="Tice H."/>
            <person name="Han C."/>
            <person name="Goodwin L."/>
            <person name="Pitluck S."/>
            <person name="Liolios K."/>
            <person name="Ivanova N."/>
            <person name="Mavromatis K."/>
            <person name="Ovchinnikova G."/>
            <person name="Pati A."/>
            <person name="Chen A."/>
            <person name="Palaniappan K."/>
            <person name="Land M."/>
            <person name="Hauser L."/>
            <person name="Chang Y."/>
            <person name="Jeffries C."/>
            <person name="Lu M."/>
            <person name="Brettin T."/>
            <person name="Detter J."/>
            <person name="Goker M."/>
            <person name="Tindall B."/>
            <person name="Beck B."/>
            <person name="McDermott T."/>
            <person name="Woyke T."/>
            <person name="Bristow J."/>
            <person name="Eisen J."/>
            <person name="Markowitz V."/>
            <person name="Hugenholtz P."/>
            <person name="Kyrpides N."/>
            <person name="Klenk H."/>
            <person name="Cheng J."/>
        </authorList>
    </citation>
    <scope>NUCLEOTIDE SEQUENCE [LARGE SCALE GENOMIC DNA]</scope>
    <source>
        <strain evidence="5">ATCC BAA-798 / YNP1</strain>
    </source>
</reference>
<gene>
    <name evidence="4" type="ordered locus">Tter_1398</name>
</gene>
<dbReference type="InterPro" id="IPR001789">
    <property type="entry name" value="Sig_transdc_resp-reg_receiver"/>
</dbReference>
<dbReference type="AlphaFoldDB" id="D1CBY9"/>
<dbReference type="STRING" id="525904.Tter_1398"/>
<evidence type="ECO:0000313" key="5">
    <source>
        <dbReference type="Proteomes" id="UP000000323"/>
    </source>
</evidence>
<dbReference type="Proteomes" id="UP000000323">
    <property type="component" value="Chromosome 1"/>
</dbReference>
<keyword evidence="1 2" id="KW-0597">Phosphoprotein</keyword>
<dbReference type="PANTHER" id="PTHR44591:SF3">
    <property type="entry name" value="RESPONSE REGULATORY DOMAIN-CONTAINING PROTEIN"/>
    <property type="match status" value="1"/>
</dbReference>
<dbReference type="SMART" id="SM00448">
    <property type="entry name" value="REC"/>
    <property type="match status" value="1"/>
</dbReference>
<sequence>MSSGDNRTIVVIDDNDDVRDFLTLIFEGEGYKVLPVEEAETALVMIKRLRPALITLDIELPRVDGLQLLESLKSDEDTMSIPVVILSAKRKSLRDFRATKADWIIEKPFDLKDLQLAINTLIP</sequence>
<evidence type="ECO:0000259" key="3">
    <source>
        <dbReference type="PROSITE" id="PS50110"/>
    </source>
</evidence>